<evidence type="ECO:0000256" key="1">
    <source>
        <dbReference type="SAM" id="MobiDB-lite"/>
    </source>
</evidence>
<feature type="non-terminal residue" evidence="2">
    <location>
        <position position="285"/>
    </location>
</feature>
<sequence>MSSIRNALFYPVWPVLGKRMNFQWGNERQNTAESKATVRATVLDVEDDEDILNARKDVAGREIGEADFQRKWRTFYDKDEDRWKLQRNTGTQITPVWVDVLEFDDADGSGDHTGPEFTFSGTVNAGGFSSDSFYGITHPEKLYRVAEYPAPGGGTETYHVKHLLFNDRHFYLSQAKSGSSYEGEPLVNLLNKDFGKAQVYGGTGVEWVITHNFNYKPVMATVYDEGDRIVLPDVADVSDVDVAYFYFSEAFTGSVLIASVSPRKRKSMSLPPALNQTEVTSGNAP</sequence>
<dbReference type="EMBL" id="BART01010771">
    <property type="protein sequence ID" value="GAG90061.1"/>
    <property type="molecule type" value="Genomic_DNA"/>
</dbReference>
<proteinExistence type="predicted"/>
<gene>
    <name evidence="2" type="ORF">S01H4_23268</name>
</gene>
<name>X1D0T2_9ZZZZ</name>
<protein>
    <submittedName>
        <fullName evidence="2">Uncharacterized protein</fullName>
    </submittedName>
</protein>
<reference evidence="2" key="1">
    <citation type="journal article" date="2014" name="Front. Microbiol.">
        <title>High frequency of phylogenetically diverse reductive dehalogenase-homologous genes in deep subseafloor sedimentary metagenomes.</title>
        <authorList>
            <person name="Kawai M."/>
            <person name="Futagami T."/>
            <person name="Toyoda A."/>
            <person name="Takaki Y."/>
            <person name="Nishi S."/>
            <person name="Hori S."/>
            <person name="Arai W."/>
            <person name="Tsubouchi T."/>
            <person name="Morono Y."/>
            <person name="Uchiyama I."/>
            <person name="Ito T."/>
            <person name="Fujiyama A."/>
            <person name="Inagaki F."/>
            <person name="Takami H."/>
        </authorList>
    </citation>
    <scope>NUCLEOTIDE SEQUENCE</scope>
    <source>
        <strain evidence="2">Expedition CK06-06</strain>
    </source>
</reference>
<evidence type="ECO:0000313" key="2">
    <source>
        <dbReference type="EMBL" id="GAG90061.1"/>
    </source>
</evidence>
<organism evidence="2">
    <name type="scientific">marine sediment metagenome</name>
    <dbReference type="NCBI Taxonomy" id="412755"/>
    <lineage>
        <taxon>unclassified sequences</taxon>
        <taxon>metagenomes</taxon>
        <taxon>ecological metagenomes</taxon>
    </lineage>
</organism>
<accession>X1D0T2</accession>
<comment type="caution">
    <text evidence="2">The sequence shown here is derived from an EMBL/GenBank/DDBJ whole genome shotgun (WGS) entry which is preliminary data.</text>
</comment>
<feature type="region of interest" description="Disordered" evidence="1">
    <location>
        <begin position="266"/>
        <end position="285"/>
    </location>
</feature>
<dbReference type="AlphaFoldDB" id="X1D0T2"/>
<feature type="compositionally biased region" description="Polar residues" evidence="1">
    <location>
        <begin position="274"/>
        <end position="285"/>
    </location>
</feature>